<accession>A0ABP8HMT2</accession>
<evidence type="ECO:0000313" key="2">
    <source>
        <dbReference type="EMBL" id="GAA4341440.1"/>
    </source>
</evidence>
<dbReference type="PROSITE" id="PS00061">
    <property type="entry name" value="ADH_SHORT"/>
    <property type="match status" value="1"/>
</dbReference>
<dbReference type="Proteomes" id="UP001501671">
    <property type="component" value="Unassembled WGS sequence"/>
</dbReference>
<organism evidence="2 3">
    <name type="scientific">Pigmentiphaga soli</name>
    <dbReference type="NCBI Taxonomy" id="1007095"/>
    <lineage>
        <taxon>Bacteria</taxon>
        <taxon>Pseudomonadati</taxon>
        <taxon>Pseudomonadota</taxon>
        <taxon>Betaproteobacteria</taxon>
        <taxon>Burkholderiales</taxon>
        <taxon>Alcaligenaceae</taxon>
        <taxon>Pigmentiphaga</taxon>
    </lineage>
</organism>
<dbReference type="EMBL" id="BAABFO010000029">
    <property type="protein sequence ID" value="GAA4341440.1"/>
    <property type="molecule type" value="Genomic_DNA"/>
</dbReference>
<evidence type="ECO:0000256" key="1">
    <source>
        <dbReference type="ARBA" id="ARBA00006484"/>
    </source>
</evidence>
<dbReference type="SUPFAM" id="SSF51735">
    <property type="entry name" value="NAD(P)-binding Rossmann-fold domains"/>
    <property type="match status" value="1"/>
</dbReference>
<dbReference type="InterPro" id="IPR002347">
    <property type="entry name" value="SDR_fam"/>
</dbReference>
<proteinExistence type="inferred from homology"/>
<dbReference type="PANTHER" id="PTHR42760:SF40">
    <property type="entry name" value="3-OXOACYL-[ACYL-CARRIER-PROTEIN] REDUCTASE, CHLOROPLASTIC"/>
    <property type="match status" value="1"/>
</dbReference>
<name>A0ABP8HMT2_9BURK</name>
<evidence type="ECO:0000313" key="3">
    <source>
        <dbReference type="Proteomes" id="UP001501671"/>
    </source>
</evidence>
<reference evidence="3" key="1">
    <citation type="journal article" date="2019" name="Int. J. Syst. Evol. Microbiol.">
        <title>The Global Catalogue of Microorganisms (GCM) 10K type strain sequencing project: providing services to taxonomists for standard genome sequencing and annotation.</title>
        <authorList>
            <consortium name="The Broad Institute Genomics Platform"/>
            <consortium name="The Broad Institute Genome Sequencing Center for Infectious Disease"/>
            <person name="Wu L."/>
            <person name="Ma J."/>
        </authorList>
    </citation>
    <scope>NUCLEOTIDE SEQUENCE [LARGE SCALE GENOMIC DNA]</scope>
    <source>
        <strain evidence="3">JCM 17666</strain>
    </source>
</reference>
<protein>
    <submittedName>
        <fullName evidence="2">3-oxoacyl-ACP reductase FabG</fullName>
    </submittedName>
</protein>
<dbReference type="PRINTS" id="PR00081">
    <property type="entry name" value="GDHRDH"/>
</dbReference>
<dbReference type="Gene3D" id="3.40.50.720">
    <property type="entry name" value="NAD(P)-binding Rossmann-like Domain"/>
    <property type="match status" value="1"/>
</dbReference>
<comment type="caution">
    <text evidence="2">The sequence shown here is derived from an EMBL/GenBank/DDBJ whole genome shotgun (WGS) entry which is preliminary data.</text>
</comment>
<dbReference type="InterPro" id="IPR036291">
    <property type="entry name" value="NAD(P)-bd_dom_sf"/>
</dbReference>
<dbReference type="PANTHER" id="PTHR42760">
    <property type="entry name" value="SHORT-CHAIN DEHYDROGENASES/REDUCTASES FAMILY MEMBER"/>
    <property type="match status" value="1"/>
</dbReference>
<sequence length="250" mass="25133">MAAPDFTGRVALVTGGSGSIGGGVAEALRAHGARVVAADLHGKGAAAGAEGVRPLDVTDKAAVGALVEAVEREFGGVDILVNAAGVVSFGDAHGLAEAEWDRVIDINLKGSFLACQAVMGTMKRRGYGRIVNVGSVVGKNGGNARPWLDPAEQRIAGNVAYGVSKAGVHAMTAFLAKELAASGVTVNAVAPGPIATAMTTAFPATLRALIPAGRMGTVDDVARAVLFLAAEEAGFISGEILDINGGMWCD</sequence>
<dbReference type="InterPro" id="IPR020904">
    <property type="entry name" value="Sc_DH/Rdtase_CS"/>
</dbReference>
<dbReference type="Pfam" id="PF13561">
    <property type="entry name" value="adh_short_C2"/>
    <property type="match status" value="1"/>
</dbReference>
<dbReference type="RefSeq" id="WP_345251897.1">
    <property type="nucleotide sequence ID" value="NZ_BAABFO010000029.1"/>
</dbReference>
<keyword evidence="3" id="KW-1185">Reference proteome</keyword>
<gene>
    <name evidence="2" type="primary">fabG_4</name>
    <name evidence="2" type="ORF">GCM10023144_42250</name>
</gene>
<dbReference type="PRINTS" id="PR00080">
    <property type="entry name" value="SDRFAMILY"/>
</dbReference>
<comment type="similarity">
    <text evidence="1">Belongs to the short-chain dehydrogenases/reductases (SDR) family.</text>
</comment>